<gene>
    <name evidence="4" type="ordered locus">Acel_0446</name>
</gene>
<evidence type="ECO:0000313" key="5">
    <source>
        <dbReference type="Proteomes" id="UP000008221"/>
    </source>
</evidence>
<keyword evidence="1" id="KW-0328">Glycosyltransferase</keyword>
<dbReference type="InterPro" id="IPR050194">
    <property type="entry name" value="Glycosyltransferase_grp1"/>
</dbReference>
<dbReference type="STRING" id="351607.Acel_0446"/>
<dbReference type="eggNOG" id="COG0438">
    <property type="taxonomic scope" value="Bacteria"/>
</dbReference>
<dbReference type="Pfam" id="PF13692">
    <property type="entry name" value="Glyco_trans_1_4"/>
    <property type="match status" value="1"/>
</dbReference>
<keyword evidence="2 4" id="KW-0808">Transferase</keyword>
<dbReference type="InParanoid" id="A0LS10"/>
<dbReference type="Proteomes" id="UP000008221">
    <property type="component" value="Chromosome"/>
</dbReference>
<dbReference type="EMBL" id="CP000481">
    <property type="protein sequence ID" value="ABK52220.1"/>
    <property type="molecule type" value="Genomic_DNA"/>
</dbReference>
<organism evidence="4 5">
    <name type="scientific">Acidothermus cellulolyticus (strain ATCC 43068 / DSM 8971 / 11B)</name>
    <dbReference type="NCBI Taxonomy" id="351607"/>
    <lineage>
        <taxon>Bacteria</taxon>
        <taxon>Bacillati</taxon>
        <taxon>Actinomycetota</taxon>
        <taxon>Actinomycetes</taxon>
        <taxon>Acidothermales</taxon>
        <taxon>Acidothermaceae</taxon>
        <taxon>Acidothermus</taxon>
    </lineage>
</organism>
<evidence type="ECO:0000256" key="1">
    <source>
        <dbReference type="ARBA" id="ARBA00022676"/>
    </source>
</evidence>
<sequence>MRILAVVPHFVPDVAPTGIIAARLIEEIGGLGHDIHVVTSLPWYERHAVEPEWRGRVVHRQWRPWGSVTRVYPFPTADKRNIPKRALGFAAFCGLSAVAASIGGRLDVAFAMTPPLPMAATGWLASLARRCPLVLNVQDVFPDVAVELGLLRNPALIRAAAALERWSYARCAAVTVLSEDMRANIAAKVRDPRRVHVIPNFVDVAGITPGERENSYRREYGLAGKTVVMYAGNVGMSQSLDLLIAAARDFRDRDDVVFVVNGTGSTLPDWQRLADGLPNIRFVPLQPVERLPEVLAAADIHVVPLKKGLARSSVPSKTYSILAAARPVVASVDEGSEVARIVHDSGAGIAVPPDDEKAFVAAIRALVEDPQRAAVMGAAGRTFIEKAATPRQVAEAYVRLFSEVRREGR</sequence>
<dbReference type="PANTHER" id="PTHR45947:SF3">
    <property type="entry name" value="SULFOQUINOVOSYL TRANSFERASE SQD2"/>
    <property type="match status" value="1"/>
</dbReference>
<evidence type="ECO:0000313" key="4">
    <source>
        <dbReference type="EMBL" id="ABK52220.1"/>
    </source>
</evidence>
<protein>
    <submittedName>
        <fullName evidence="4">Glycosyl transferase, group 1</fullName>
    </submittedName>
</protein>
<dbReference type="CDD" id="cd03794">
    <property type="entry name" value="GT4_WbuB-like"/>
    <property type="match status" value="1"/>
</dbReference>
<dbReference type="GO" id="GO:1901137">
    <property type="term" value="P:carbohydrate derivative biosynthetic process"/>
    <property type="evidence" value="ECO:0007669"/>
    <property type="project" value="UniProtKB-ARBA"/>
</dbReference>
<dbReference type="RefSeq" id="WP_011719283.1">
    <property type="nucleotide sequence ID" value="NC_008578.1"/>
</dbReference>
<dbReference type="KEGG" id="ace:Acel_0446"/>
<dbReference type="Gene3D" id="3.40.50.2000">
    <property type="entry name" value="Glycogen Phosphorylase B"/>
    <property type="match status" value="2"/>
</dbReference>
<dbReference type="Pfam" id="PF13579">
    <property type="entry name" value="Glyco_trans_4_4"/>
    <property type="match status" value="1"/>
</dbReference>
<dbReference type="InterPro" id="IPR028098">
    <property type="entry name" value="Glyco_trans_4-like_N"/>
</dbReference>
<dbReference type="CAZy" id="GT4">
    <property type="family name" value="Glycosyltransferase Family 4"/>
</dbReference>
<evidence type="ECO:0000259" key="3">
    <source>
        <dbReference type="Pfam" id="PF13579"/>
    </source>
</evidence>
<name>A0LS10_ACIC1</name>
<evidence type="ECO:0000256" key="2">
    <source>
        <dbReference type="ARBA" id="ARBA00022679"/>
    </source>
</evidence>
<dbReference type="PANTHER" id="PTHR45947">
    <property type="entry name" value="SULFOQUINOVOSYL TRANSFERASE SQD2"/>
    <property type="match status" value="1"/>
</dbReference>
<dbReference type="AlphaFoldDB" id="A0LS10"/>
<proteinExistence type="predicted"/>
<feature type="domain" description="Glycosyltransferase subfamily 4-like N-terminal" evidence="3">
    <location>
        <begin position="21"/>
        <end position="200"/>
    </location>
</feature>
<keyword evidence="5" id="KW-1185">Reference proteome</keyword>
<accession>A0LS10</accession>
<dbReference type="HOGENOM" id="CLU_009583_11_5_11"/>
<dbReference type="GO" id="GO:0016758">
    <property type="term" value="F:hexosyltransferase activity"/>
    <property type="evidence" value="ECO:0007669"/>
    <property type="project" value="TreeGrafter"/>
</dbReference>
<dbReference type="OrthoDB" id="3180470at2"/>
<reference evidence="4 5" key="1">
    <citation type="journal article" date="2009" name="Genome Res.">
        <title>Complete genome of the cellulolytic thermophile Acidothermus cellulolyticus 11B provides insights into its ecophysiological and evolutionary adaptations.</title>
        <authorList>
            <person name="Barabote R.D."/>
            <person name="Xie G."/>
            <person name="Leu D.H."/>
            <person name="Normand P."/>
            <person name="Necsulea A."/>
            <person name="Daubin V."/>
            <person name="Medigue C."/>
            <person name="Adney W.S."/>
            <person name="Xu X.C."/>
            <person name="Lapidus A."/>
            <person name="Parales R.E."/>
            <person name="Detter C."/>
            <person name="Pujic P."/>
            <person name="Bruce D."/>
            <person name="Lavire C."/>
            <person name="Challacombe J.F."/>
            <person name="Brettin T.S."/>
            <person name="Berry A.M."/>
        </authorList>
    </citation>
    <scope>NUCLEOTIDE SEQUENCE [LARGE SCALE GENOMIC DNA]</scope>
    <source>
        <strain evidence="5">ATCC 43068 / DSM 8971 / 11B</strain>
    </source>
</reference>
<dbReference type="SUPFAM" id="SSF53756">
    <property type="entry name" value="UDP-Glycosyltransferase/glycogen phosphorylase"/>
    <property type="match status" value="1"/>
</dbReference>